<dbReference type="EMBL" id="KZ989112">
    <property type="protein sequence ID" value="RKP28193.1"/>
    <property type="molecule type" value="Genomic_DNA"/>
</dbReference>
<organism evidence="2 3">
    <name type="scientific">Syncephalis pseudoplumigaleata</name>
    <dbReference type="NCBI Taxonomy" id="1712513"/>
    <lineage>
        <taxon>Eukaryota</taxon>
        <taxon>Fungi</taxon>
        <taxon>Fungi incertae sedis</taxon>
        <taxon>Zoopagomycota</taxon>
        <taxon>Zoopagomycotina</taxon>
        <taxon>Zoopagomycetes</taxon>
        <taxon>Zoopagales</taxon>
        <taxon>Piptocephalidaceae</taxon>
        <taxon>Syncephalis</taxon>
    </lineage>
</organism>
<dbReference type="Gene3D" id="2.60.270.50">
    <property type="match status" value="1"/>
</dbReference>
<dbReference type="AlphaFoldDB" id="A0A4P9Z6B4"/>
<keyword evidence="3" id="KW-1185">Reference proteome</keyword>
<accession>A0A4P9Z6B4</accession>
<feature type="region of interest" description="Disordered" evidence="1">
    <location>
        <begin position="191"/>
        <end position="210"/>
    </location>
</feature>
<protein>
    <submittedName>
        <fullName evidence="2">Uncharacterized protein</fullName>
    </submittedName>
</protein>
<feature type="region of interest" description="Disordered" evidence="1">
    <location>
        <begin position="254"/>
        <end position="281"/>
    </location>
</feature>
<evidence type="ECO:0000256" key="1">
    <source>
        <dbReference type="SAM" id="MobiDB-lite"/>
    </source>
</evidence>
<sequence>MVVGDAIEAVAVLRASVSKAASRGLTISIENDHPSFQLLHMEYYITCGHCFDAPKVNILPGRYGVGAFTSTLASRGTRGCVIYTLSGPAGEALGARLFIVVGWDVPLLADNKFFMEVVEVPTPEFPRVLAERKRIYEKLSRKLVVAGQTVQHHVSIPERGGFSVAASMATSSIANLKLELHQLHLTRVHHDDTSGLETPRLMKGPSPGLVSRAMEGSAKMVEIIRGKGEKLYDQAKGTFSEKYSKETVITDEETLADAAAEKEKQQQQKEQEKQADATKKA</sequence>
<feature type="compositionally biased region" description="Basic and acidic residues" evidence="1">
    <location>
        <begin position="259"/>
        <end position="281"/>
    </location>
</feature>
<proteinExistence type="predicted"/>
<gene>
    <name evidence="2" type="ORF">SYNPS1DRAFT_20471</name>
</gene>
<dbReference type="Proteomes" id="UP000278143">
    <property type="component" value="Unassembled WGS sequence"/>
</dbReference>
<dbReference type="OrthoDB" id="2410297at2759"/>
<evidence type="ECO:0000313" key="3">
    <source>
        <dbReference type="Proteomes" id="UP000278143"/>
    </source>
</evidence>
<name>A0A4P9Z6B4_9FUNG</name>
<reference evidence="3" key="1">
    <citation type="journal article" date="2018" name="Nat. Microbiol.">
        <title>Leveraging single-cell genomics to expand the fungal tree of life.</title>
        <authorList>
            <person name="Ahrendt S.R."/>
            <person name="Quandt C.A."/>
            <person name="Ciobanu D."/>
            <person name="Clum A."/>
            <person name="Salamov A."/>
            <person name="Andreopoulos B."/>
            <person name="Cheng J.F."/>
            <person name="Woyke T."/>
            <person name="Pelin A."/>
            <person name="Henrissat B."/>
            <person name="Reynolds N.K."/>
            <person name="Benny G.L."/>
            <person name="Smith M.E."/>
            <person name="James T.Y."/>
            <person name="Grigoriev I.V."/>
        </authorList>
    </citation>
    <scope>NUCLEOTIDE SEQUENCE [LARGE SCALE GENOMIC DNA]</scope>
    <source>
        <strain evidence="3">Benny S71-1</strain>
    </source>
</reference>
<evidence type="ECO:0000313" key="2">
    <source>
        <dbReference type="EMBL" id="RKP28193.1"/>
    </source>
</evidence>